<dbReference type="PANTHER" id="PTHR46844:SF1">
    <property type="entry name" value="SLR5058 PROTEIN"/>
    <property type="match status" value="1"/>
</dbReference>
<feature type="compositionally biased region" description="Basic and acidic residues" evidence="1">
    <location>
        <begin position="208"/>
        <end position="224"/>
    </location>
</feature>
<dbReference type="PANTHER" id="PTHR46844">
    <property type="entry name" value="SLR5058 PROTEIN"/>
    <property type="match status" value="1"/>
</dbReference>
<dbReference type="Pfam" id="PF13271">
    <property type="entry name" value="DUF4062"/>
    <property type="match status" value="1"/>
</dbReference>
<comment type="caution">
    <text evidence="4">The sequence shown here is derived from an EMBL/GenBank/DDBJ whole genome shotgun (WGS) entry which is preliminary data.</text>
</comment>
<dbReference type="InterPro" id="IPR027417">
    <property type="entry name" value="P-loop_NTPase"/>
</dbReference>
<keyword evidence="5" id="KW-1185">Reference proteome</keyword>
<evidence type="ECO:0000313" key="4">
    <source>
        <dbReference type="EMBL" id="MDP9862118.1"/>
    </source>
</evidence>
<protein>
    <recommendedName>
        <fullName evidence="6">NACHT domain-containing protein</fullName>
    </recommendedName>
</protein>
<sequence>MAKVYVSSTFQDLVECRHRVRTTLRQMGHTDVAMEYYVAEDARPLERCLRDVADCDLYICVVALRYGFVPDGYEHSITELEFRRAQELGRPTLAFVLKEGASWDTGQIEFAAYPQLQRFREKLRKSFLTGEFTDAGDLGNKVATAVHAWGREQDSARPGHLVNWGSYRVSVTDRHRLVRLQVIMGARQDRPVEIPLSEVFVPQPCRRGRPDYDVPEENGTRADPAEEAAAGPLLAHRPDGPATAMIGRESRQVVLGGPGSGKSTLLLSTALRLCEDPDAPVPILVELRQYALDPSRSLLDYMVAGLNRDHVMDLDPAGLKDLLLNGESTVLFDGLDEVLGPNDRAKITGEIRAFARAFPGASVVVTSRLAGYDAGELEQAGFTHYTLLDFGMPEIRSFIPKWYEFYTLQGDERDAHGLIRRIADSARLRELAGNPLLLTMMAVIYKHSDLPERRWQLYGKCTEVLLEDWDVKRKKIGREELLSFVMTAEQKAQLLQRVAIAMLNGARPGRELNAIARGPLRRIVSGYLQEAYRRSPGEALGIADEILDHLRERTYVLAEIGEDVFGFVHRTFMEFFAAGHILAEFNSRESDFGWLTDEIFGSRWHSDDWREILLLLAAMLKGQGSPVQKVIEYVGHQIPHQAALAFSARLLGEAGAEPWAAGLVERVVSATVTTAGMGRTDSRDALVAEYLSALFLIGDAVPLSDAAKARIQSLAGMSDIRARLTAFQLGVALRGRADRLDFTLAALSGDEATSRGAIAVLEREWPGNERAGHALLDVFDSDRHARVRGEALRALTRSWSLDEALLEVIAARVDRERRHITEIAVPYLTGHWAGDPRALRLTVAFTALKVFGQEFYFDQPYFESSYSLIRESWREPLLQEVLHAVNEGHPDARTRLLARLVLVRAQEGDRPPAAVTGLLTEALQMLPSGTAMDTALSSIAEEEGKYEWMKHVALTTDHRSIHYACCSALYEFVVDHPLGGYTRDILDWLPAQLRNGSTTPHPPSAAYLLLRAGASAGEIEREFRGGDLQRRLTGLLVTVWGHLPLDLLDLPYLVSQLATVGPGSDEQLHLIAENFSVHAPLDEGTVRLVNSYARGDESWKIRAFALSLLAFWGTPPAELADAVASAVTLQGSVKDPPWARRVLEVARSGHPPES</sequence>
<feature type="domain" description="DUF4062" evidence="3">
    <location>
        <begin position="3"/>
        <end position="85"/>
    </location>
</feature>
<feature type="region of interest" description="Disordered" evidence="1">
    <location>
        <begin position="207"/>
        <end position="238"/>
    </location>
</feature>
<dbReference type="InterPro" id="IPR007111">
    <property type="entry name" value="NACHT_NTPase"/>
</dbReference>
<dbReference type="EMBL" id="JAUSRB010000001">
    <property type="protein sequence ID" value="MDP9862118.1"/>
    <property type="molecule type" value="Genomic_DNA"/>
</dbReference>
<dbReference type="Pfam" id="PF05729">
    <property type="entry name" value="NACHT"/>
    <property type="match status" value="1"/>
</dbReference>
<dbReference type="InterPro" id="IPR025139">
    <property type="entry name" value="DUF4062"/>
</dbReference>
<dbReference type="SUPFAM" id="SSF52540">
    <property type="entry name" value="P-loop containing nucleoside triphosphate hydrolases"/>
    <property type="match status" value="1"/>
</dbReference>
<dbReference type="Gene3D" id="3.40.50.300">
    <property type="entry name" value="P-loop containing nucleotide triphosphate hydrolases"/>
    <property type="match status" value="1"/>
</dbReference>
<dbReference type="Proteomes" id="UP001230426">
    <property type="component" value="Unassembled WGS sequence"/>
</dbReference>
<proteinExistence type="predicted"/>
<evidence type="ECO:0008006" key="6">
    <source>
        <dbReference type="Google" id="ProtNLM"/>
    </source>
</evidence>
<evidence type="ECO:0000259" key="3">
    <source>
        <dbReference type="Pfam" id="PF13271"/>
    </source>
</evidence>
<accession>A0ABT9QYS0</accession>
<evidence type="ECO:0000259" key="2">
    <source>
        <dbReference type="Pfam" id="PF05729"/>
    </source>
</evidence>
<evidence type="ECO:0000256" key="1">
    <source>
        <dbReference type="SAM" id="MobiDB-lite"/>
    </source>
</evidence>
<reference evidence="4 5" key="1">
    <citation type="submission" date="2023-07" db="EMBL/GenBank/DDBJ databases">
        <title>Sequencing the genomes of 1000 actinobacteria strains.</title>
        <authorList>
            <person name="Klenk H.-P."/>
        </authorList>
    </citation>
    <scope>NUCLEOTIDE SEQUENCE [LARGE SCALE GENOMIC DNA]</scope>
    <source>
        <strain evidence="4 5">DSM 44109</strain>
    </source>
</reference>
<organism evidence="4 5">
    <name type="scientific">Streptosporangium brasiliense</name>
    <dbReference type="NCBI Taxonomy" id="47480"/>
    <lineage>
        <taxon>Bacteria</taxon>
        <taxon>Bacillati</taxon>
        <taxon>Actinomycetota</taxon>
        <taxon>Actinomycetes</taxon>
        <taxon>Streptosporangiales</taxon>
        <taxon>Streptosporangiaceae</taxon>
        <taxon>Streptosporangium</taxon>
    </lineage>
</organism>
<gene>
    <name evidence="4" type="ORF">J2S55_001377</name>
</gene>
<name>A0ABT9QYS0_9ACTN</name>
<feature type="domain" description="NACHT" evidence="2">
    <location>
        <begin position="253"/>
        <end position="403"/>
    </location>
</feature>
<evidence type="ECO:0000313" key="5">
    <source>
        <dbReference type="Proteomes" id="UP001230426"/>
    </source>
</evidence>